<dbReference type="PROSITE" id="PS50160">
    <property type="entry name" value="DNA_LIGASE_A3"/>
    <property type="match status" value="1"/>
</dbReference>
<evidence type="ECO:0000256" key="10">
    <source>
        <dbReference type="RuleBase" id="RU004196"/>
    </source>
</evidence>
<dbReference type="GO" id="GO:0006310">
    <property type="term" value="P:DNA recombination"/>
    <property type="evidence" value="ECO:0007669"/>
    <property type="project" value="UniProtKB-KW"/>
</dbReference>
<keyword evidence="9" id="KW-0233">DNA recombination</keyword>
<feature type="region of interest" description="Disordered" evidence="11">
    <location>
        <begin position="1"/>
        <end position="63"/>
    </location>
</feature>
<dbReference type="CDD" id="cd07900">
    <property type="entry name" value="Adenylation_DNA_ligase_I_Euk"/>
    <property type="match status" value="1"/>
</dbReference>
<sequence>MPPKKRANGYSHDSSKNSKRKSGIQSNFTIQELFSKQRPSIPNSHKLIDSAEPEQGKHEISDDDFNIALKLQKEFDEELAEVGDSQKADAFNSDKPVSYSPTDEPPDGSPSALMKEENVPTGIRTTLSSNCQEAYFIDEDTFQQDPLAFEKYCRERVPRNTESDAPYSFLANTFVLISMTKSRIRIVTLLTNCILSLLYLEKESLLSAVWLSTNDIAPSFYGKNLGVGPAMYSKALKEVCGISSQSLKTLWNRHGDPGDVAYEAKVSVRTLFQPQPLTIKKVYSTLLKIAECIGNGAQNRKLELTKFLLISAKSEEVRYIGRSIMQNLRIGAVQNTMLTALSKAFVIYSDYERLNKLGTEALQAEFQKAEETVKQCFYQVPDYNILVQALLTTGLNNLTQRMSIRPCTPVKPMFGSITKDLQEMLQKLEGHNFCCEFKYDGQRAQVHKSKMGEVKIFSRHLEEISERYPDVIDSCQIAQKSNGDYIIEGELVAIDFNTGQIRDFQTLSTRERKKVNLNEITVHVCFFIFDMMYFEGESLLQCPLSSRRKKINEAFNMVPNQFQLVASLESKDEAVIQEFFNLAISSKCEGLMVKVLDGINSKLPSTYEPDKRGEGWIKVKQDYSEEFESLDLVPIGAWYGNGRKAGWFSPILLAVFNPENAVYEAVCKCMSGFSDQFYKELTDRYSLDSGHSSLAPVSSIYEVGKVQPQIFFTPKEVWEIKGAQITSSPVYKAGIGLADGDRGLSIRFPRFIKIRSDKGPEDASTNTMLAEMYTKQNQ</sequence>
<evidence type="ECO:0000256" key="3">
    <source>
        <dbReference type="ARBA" id="ARBA00022598"/>
    </source>
</evidence>
<evidence type="ECO:0000313" key="14">
    <source>
        <dbReference type="Proteomes" id="UP001212411"/>
    </source>
</evidence>
<feature type="compositionally biased region" description="Basic and acidic residues" evidence="11">
    <location>
        <begin position="46"/>
        <end position="60"/>
    </location>
</feature>
<dbReference type="PANTHER" id="PTHR45674:SF9">
    <property type="entry name" value="DNA LIGASE 3"/>
    <property type="match status" value="1"/>
</dbReference>
<dbReference type="InterPro" id="IPR050191">
    <property type="entry name" value="ATP-dep_DNA_ligase"/>
</dbReference>
<dbReference type="SUPFAM" id="SSF50249">
    <property type="entry name" value="Nucleic acid-binding proteins"/>
    <property type="match status" value="1"/>
</dbReference>
<dbReference type="Gene3D" id="3.30.1490.70">
    <property type="match status" value="1"/>
</dbReference>
<dbReference type="PROSITE" id="PS00697">
    <property type="entry name" value="DNA_LIGASE_A1"/>
    <property type="match status" value="1"/>
</dbReference>
<dbReference type="NCBIfam" id="TIGR00574">
    <property type="entry name" value="dnl1"/>
    <property type="match status" value="1"/>
</dbReference>
<dbReference type="AlphaFoldDB" id="A0AAE9WC78"/>
<dbReference type="EMBL" id="CP115611">
    <property type="protein sequence ID" value="WBW72786.1"/>
    <property type="molecule type" value="Genomic_DNA"/>
</dbReference>
<dbReference type="Pfam" id="PF04679">
    <property type="entry name" value="DNA_ligase_A_C"/>
    <property type="match status" value="1"/>
</dbReference>
<dbReference type="InterPro" id="IPR012310">
    <property type="entry name" value="DNA_ligase_ATP-dep_cent"/>
</dbReference>
<dbReference type="GO" id="GO:0071897">
    <property type="term" value="P:DNA biosynthetic process"/>
    <property type="evidence" value="ECO:0007669"/>
    <property type="project" value="InterPro"/>
</dbReference>
<dbReference type="GeneID" id="80874952"/>
<dbReference type="Gene3D" id="3.30.470.30">
    <property type="entry name" value="DNA ligase/mRNA capping enzyme"/>
    <property type="match status" value="1"/>
</dbReference>
<protein>
    <recommendedName>
        <fullName evidence="9">DNA ligase</fullName>
        <ecNumber evidence="9">6.5.1.1</ecNumber>
    </recommendedName>
</protein>
<organism evidence="13 14">
    <name type="scientific">Schizosaccharomyces osmophilus</name>
    <dbReference type="NCBI Taxonomy" id="2545709"/>
    <lineage>
        <taxon>Eukaryota</taxon>
        <taxon>Fungi</taxon>
        <taxon>Dikarya</taxon>
        <taxon>Ascomycota</taxon>
        <taxon>Taphrinomycotina</taxon>
        <taxon>Schizosaccharomycetes</taxon>
        <taxon>Schizosaccharomycetales</taxon>
        <taxon>Schizosaccharomycetaceae</taxon>
        <taxon>Schizosaccharomyces</taxon>
    </lineage>
</organism>
<dbReference type="InterPro" id="IPR012309">
    <property type="entry name" value="DNA_ligase_ATP-dep_C"/>
</dbReference>
<dbReference type="FunFam" id="2.40.50.140:FF:000062">
    <property type="entry name" value="DNA ligase"/>
    <property type="match status" value="1"/>
</dbReference>
<dbReference type="InterPro" id="IPR012340">
    <property type="entry name" value="NA-bd_OB-fold"/>
</dbReference>
<dbReference type="GO" id="GO:0005524">
    <property type="term" value="F:ATP binding"/>
    <property type="evidence" value="ECO:0007669"/>
    <property type="project" value="UniProtKB-KW"/>
</dbReference>
<evidence type="ECO:0000256" key="2">
    <source>
        <dbReference type="ARBA" id="ARBA00007572"/>
    </source>
</evidence>
<evidence type="ECO:0000256" key="8">
    <source>
        <dbReference type="ARBA" id="ARBA00034003"/>
    </source>
</evidence>
<dbReference type="GO" id="GO:0003910">
    <property type="term" value="F:DNA ligase (ATP) activity"/>
    <property type="evidence" value="ECO:0007669"/>
    <property type="project" value="UniProtKB-EC"/>
</dbReference>
<dbReference type="KEGG" id="som:SOMG_01470"/>
<dbReference type="SUPFAM" id="SSF56091">
    <property type="entry name" value="DNA ligase/mRNA capping enzyme, catalytic domain"/>
    <property type="match status" value="1"/>
</dbReference>
<keyword evidence="6 9" id="KW-0067">ATP-binding</keyword>
<evidence type="ECO:0000256" key="7">
    <source>
        <dbReference type="ARBA" id="ARBA00023242"/>
    </source>
</evidence>
<keyword evidence="9" id="KW-0234">DNA repair</keyword>
<keyword evidence="9" id="KW-0227">DNA damage</keyword>
<evidence type="ECO:0000256" key="4">
    <source>
        <dbReference type="ARBA" id="ARBA00022705"/>
    </source>
</evidence>
<dbReference type="RefSeq" id="XP_056037029.1">
    <property type="nucleotide sequence ID" value="XM_056180263.1"/>
</dbReference>
<dbReference type="InterPro" id="IPR016059">
    <property type="entry name" value="DNA_ligase_ATP-dep_CS"/>
</dbReference>
<keyword evidence="14" id="KW-1185">Reference proteome</keyword>
<keyword evidence="4" id="KW-0235">DNA replication</keyword>
<feature type="domain" description="ATP-dependent DNA ligase family profile" evidence="12">
    <location>
        <begin position="517"/>
        <end position="657"/>
    </location>
</feature>
<comment type="similarity">
    <text evidence="2 10">Belongs to the ATP-dependent DNA ligase family.</text>
</comment>
<dbReference type="GO" id="GO:0006281">
    <property type="term" value="P:DNA repair"/>
    <property type="evidence" value="ECO:0007669"/>
    <property type="project" value="UniProtKB-KW"/>
</dbReference>
<comment type="subcellular location">
    <subcellularLocation>
        <location evidence="1">Nucleus</location>
    </subcellularLocation>
</comment>
<name>A0AAE9WC78_9SCHI</name>
<dbReference type="InterPro" id="IPR036599">
    <property type="entry name" value="DNA_ligase_N_sf"/>
</dbReference>
<feature type="region of interest" description="Disordered" evidence="11">
    <location>
        <begin position="80"/>
        <end position="115"/>
    </location>
</feature>
<dbReference type="EC" id="6.5.1.1" evidence="9"/>
<dbReference type="Pfam" id="PF04675">
    <property type="entry name" value="DNA_ligase_A_N"/>
    <property type="match status" value="1"/>
</dbReference>
<reference evidence="13 14" key="1">
    <citation type="journal article" date="2023" name="G3 (Bethesda)">
        <title>A high-quality reference genome for the fission yeast Schizosaccharomyces osmophilus.</title>
        <authorList>
            <person name="Jia G.S."/>
            <person name="Zhang W.C."/>
            <person name="Liang Y."/>
            <person name="Liu X.H."/>
            <person name="Rhind N."/>
            <person name="Pidoux A."/>
            <person name="Brysch-Herzberg M."/>
            <person name="Du L.L."/>
        </authorList>
    </citation>
    <scope>NUCLEOTIDE SEQUENCE [LARGE SCALE GENOMIC DNA]</scope>
    <source>
        <strain evidence="13 14">CBS 15793</strain>
    </source>
</reference>
<dbReference type="Pfam" id="PF01068">
    <property type="entry name" value="DNA_ligase_A_M"/>
    <property type="match status" value="1"/>
</dbReference>
<evidence type="ECO:0000256" key="6">
    <source>
        <dbReference type="ARBA" id="ARBA00022840"/>
    </source>
</evidence>
<keyword evidence="3 9" id="KW-0436">Ligase</keyword>
<dbReference type="PANTHER" id="PTHR45674">
    <property type="entry name" value="DNA LIGASE 1/3 FAMILY MEMBER"/>
    <property type="match status" value="1"/>
</dbReference>
<dbReference type="Gene3D" id="1.10.3260.10">
    <property type="entry name" value="DNA ligase, ATP-dependent, N-terminal domain"/>
    <property type="match status" value="1"/>
</dbReference>
<evidence type="ECO:0000256" key="5">
    <source>
        <dbReference type="ARBA" id="ARBA00022741"/>
    </source>
</evidence>
<dbReference type="SUPFAM" id="SSF117018">
    <property type="entry name" value="ATP-dependent DNA ligase DNA-binding domain"/>
    <property type="match status" value="1"/>
</dbReference>
<comment type="catalytic activity">
    <reaction evidence="8 9">
        <text>ATP + (deoxyribonucleotide)n-3'-hydroxyl + 5'-phospho-(deoxyribonucleotide)m = (deoxyribonucleotide)n+m + AMP + diphosphate.</text>
        <dbReference type="EC" id="6.5.1.1"/>
    </reaction>
</comment>
<evidence type="ECO:0000256" key="9">
    <source>
        <dbReference type="RuleBase" id="RU000617"/>
    </source>
</evidence>
<dbReference type="Gene3D" id="2.40.50.140">
    <property type="entry name" value="Nucleic acid-binding proteins"/>
    <property type="match status" value="1"/>
</dbReference>
<evidence type="ECO:0000259" key="12">
    <source>
        <dbReference type="PROSITE" id="PS50160"/>
    </source>
</evidence>
<dbReference type="FunFam" id="3.30.470.30:FF:000002">
    <property type="entry name" value="DNA ligase"/>
    <property type="match status" value="1"/>
</dbReference>
<dbReference type="GO" id="GO:0003677">
    <property type="term" value="F:DNA binding"/>
    <property type="evidence" value="ECO:0007669"/>
    <property type="project" value="InterPro"/>
</dbReference>
<evidence type="ECO:0000256" key="1">
    <source>
        <dbReference type="ARBA" id="ARBA00004123"/>
    </source>
</evidence>
<dbReference type="GO" id="GO:0005634">
    <property type="term" value="C:nucleus"/>
    <property type="evidence" value="ECO:0007669"/>
    <property type="project" value="UniProtKB-SubCell"/>
</dbReference>
<dbReference type="GO" id="GO:0006273">
    <property type="term" value="P:lagging strand elongation"/>
    <property type="evidence" value="ECO:0007669"/>
    <property type="project" value="TreeGrafter"/>
</dbReference>
<gene>
    <name evidence="13" type="primary">adl1</name>
    <name evidence="13" type="ORF">SOMG_01470</name>
</gene>
<keyword evidence="5 9" id="KW-0547">Nucleotide-binding</keyword>
<dbReference type="CDD" id="cd07969">
    <property type="entry name" value="OBF_DNA_ligase_I"/>
    <property type="match status" value="1"/>
</dbReference>
<accession>A0AAE9WC78</accession>
<evidence type="ECO:0000313" key="13">
    <source>
        <dbReference type="EMBL" id="WBW72786.1"/>
    </source>
</evidence>
<evidence type="ECO:0000256" key="11">
    <source>
        <dbReference type="SAM" id="MobiDB-lite"/>
    </source>
</evidence>
<dbReference type="InterPro" id="IPR012308">
    <property type="entry name" value="DNA_ligase_ATP-dep_N"/>
</dbReference>
<dbReference type="InterPro" id="IPR000977">
    <property type="entry name" value="DNA_ligase_ATP-dep"/>
</dbReference>
<keyword evidence="7" id="KW-0539">Nucleus</keyword>
<dbReference type="Proteomes" id="UP001212411">
    <property type="component" value="Chromosome 1"/>
</dbReference>
<proteinExistence type="inferred from homology"/>
<feature type="compositionally biased region" description="Polar residues" evidence="11">
    <location>
        <begin position="23"/>
        <end position="43"/>
    </location>
</feature>